<feature type="transmembrane region" description="Helical" evidence="6">
    <location>
        <begin position="250"/>
        <end position="272"/>
    </location>
</feature>
<dbReference type="PRINTS" id="PR00176">
    <property type="entry name" value="NANEUSMPORT"/>
</dbReference>
<feature type="transmembrane region" description="Helical" evidence="6">
    <location>
        <begin position="38"/>
        <end position="63"/>
    </location>
</feature>
<name>A0A316KY55_9FLAO</name>
<comment type="subcellular location">
    <subcellularLocation>
        <location evidence="1">Membrane</location>
        <topology evidence="1">Multi-pass membrane protein</topology>
    </subcellularLocation>
</comment>
<dbReference type="Pfam" id="PF00209">
    <property type="entry name" value="SNF"/>
    <property type="match status" value="2"/>
</dbReference>
<keyword evidence="8" id="KW-1185">Reference proteome</keyword>
<comment type="caution">
    <text evidence="7">The sequence shown here is derived from an EMBL/GenBank/DDBJ whole genome shotgun (WGS) entry which is preliminary data.</text>
</comment>
<keyword evidence="2" id="KW-0813">Transport</keyword>
<dbReference type="RefSeq" id="WP_109664889.1">
    <property type="nucleotide sequence ID" value="NZ_QGEG01000004.1"/>
</dbReference>
<evidence type="ECO:0000313" key="8">
    <source>
        <dbReference type="Proteomes" id="UP000245762"/>
    </source>
</evidence>
<feature type="transmembrane region" description="Helical" evidence="6">
    <location>
        <begin position="170"/>
        <end position="189"/>
    </location>
</feature>
<feature type="transmembrane region" description="Helical" evidence="6">
    <location>
        <begin position="136"/>
        <end position="158"/>
    </location>
</feature>
<dbReference type="NCBIfam" id="NF037979">
    <property type="entry name" value="Na_transp"/>
    <property type="match status" value="1"/>
</dbReference>
<dbReference type="InterPro" id="IPR047218">
    <property type="entry name" value="YocR/YhdH-like"/>
</dbReference>
<reference evidence="7 8" key="1">
    <citation type="submission" date="2018-05" db="EMBL/GenBank/DDBJ databases">
        <title>Complete genome sequence of Flagellimonas aquimarina ECD12 isolated from seaweed Ecklonia cava.</title>
        <authorList>
            <person name="Choi S."/>
            <person name="Seong C."/>
        </authorList>
    </citation>
    <scope>NUCLEOTIDE SEQUENCE [LARGE SCALE GENOMIC DNA]</scope>
    <source>
        <strain evidence="7 8">ECD12</strain>
    </source>
</reference>
<dbReference type="SUPFAM" id="SSF161070">
    <property type="entry name" value="SNF-like"/>
    <property type="match status" value="1"/>
</dbReference>
<evidence type="ECO:0000256" key="4">
    <source>
        <dbReference type="ARBA" id="ARBA00022989"/>
    </source>
</evidence>
<dbReference type="Proteomes" id="UP000245762">
    <property type="component" value="Unassembled WGS sequence"/>
</dbReference>
<feature type="transmembrane region" description="Helical" evidence="6">
    <location>
        <begin position="209"/>
        <end position="238"/>
    </location>
</feature>
<dbReference type="GO" id="GO:0016020">
    <property type="term" value="C:membrane"/>
    <property type="evidence" value="ECO:0007669"/>
    <property type="project" value="UniProtKB-SubCell"/>
</dbReference>
<feature type="transmembrane region" description="Helical" evidence="6">
    <location>
        <begin position="340"/>
        <end position="360"/>
    </location>
</feature>
<evidence type="ECO:0008006" key="9">
    <source>
        <dbReference type="Google" id="ProtNLM"/>
    </source>
</evidence>
<evidence type="ECO:0000256" key="5">
    <source>
        <dbReference type="ARBA" id="ARBA00023136"/>
    </source>
</evidence>
<accession>A0A316KY55</accession>
<dbReference type="CDD" id="cd10336">
    <property type="entry name" value="SLC6sbd_Tyt1-Like"/>
    <property type="match status" value="1"/>
</dbReference>
<dbReference type="PANTHER" id="PTHR42948">
    <property type="entry name" value="TRANSPORTER"/>
    <property type="match status" value="1"/>
</dbReference>
<protein>
    <recommendedName>
        <fullName evidence="9">Sodium-dependent transporter</fullName>
    </recommendedName>
</protein>
<proteinExistence type="predicted"/>
<evidence type="ECO:0000256" key="1">
    <source>
        <dbReference type="ARBA" id="ARBA00004141"/>
    </source>
</evidence>
<evidence type="ECO:0000313" key="7">
    <source>
        <dbReference type="EMBL" id="PWL37669.1"/>
    </source>
</evidence>
<organism evidence="7 8">
    <name type="scientific">Flagellimonas aquimarina</name>
    <dbReference type="NCBI Taxonomy" id="2201895"/>
    <lineage>
        <taxon>Bacteria</taxon>
        <taxon>Pseudomonadati</taxon>
        <taxon>Bacteroidota</taxon>
        <taxon>Flavobacteriia</taxon>
        <taxon>Flavobacteriales</taxon>
        <taxon>Flavobacteriaceae</taxon>
        <taxon>Flagellimonas</taxon>
    </lineage>
</organism>
<dbReference type="InterPro" id="IPR037272">
    <property type="entry name" value="SNS_sf"/>
</dbReference>
<gene>
    <name evidence="7" type="ORF">DKG77_15330</name>
</gene>
<keyword evidence="3 6" id="KW-0812">Transmembrane</keyword>
<feature type="transmembrane region" description="Helical" evidence="6">
    <location>
        <begin position="298"/>
        <end position="319"/>
    </location>
</feature>
<feature type="transmembrane region" description="Helical" evidence="6">
    <location>
        <begin position="420"/>
        <end position="442"/>
    </location>
</feature>
<dbReference type="PROSITE" id="PS50267">
    <property type="entry name" value="NA_NEUROTRAN_SYMP_3"/>
    <property type="match status" value="1"/>
</dbReference>
<dbReference type="PANTHER" id="PTHR42948:SF1">
    <property type="entry name" value="TRANSPORTER"/>
    <property type="match status" value="1"/>
</dbReference>
<dbReference type="InterPro" id="IPR000175">
    <property type="entry name" value="Na/ntran_symport"/>
</dbReference>
<sequence>MSNNRWSSKFSFIITTSAFAIGLGNVWRFPYVAGEGGGAAFLLVYLVLILLVGIPILTIEIALGRMSGTTVLLGFGQLGKKPLWNSIGWLGAISCTLIMGFYIMIMAWIGIYLWECLSGEISKLRVSEISGHFNKVASNLTLVIAVMCVIMLAAFFVLRQGLKSGLERYAKGMMLGLIVLIVGLSIWAATLDGAVDGYLWLLSPDFSKINFRVIMSAMGQLFFSIGVGMAVTFVFGSYTSTKDNLVTSTIWIVLADTFFAFLSGLMLFPAIFSFNLSPDSGPNLIFVTMATVFNNLEYGWVVGAIFFLLLFLAGFSSLISAIQGLKDSLKDKYKLSDNMALLSVIGSILLISIAVVFSYVDDPLLLFGKTVFEVLDYTTSTILLPLGGLFAILFAGHVVGYDKLKTHLLEGTKTMKLHGFWKIVLIWILPLSLVTILLNGLLNT</sequence>
<dbReference type="EMBL" id="QGEG01000004">
    <property type="protein sequence ID" value="PWL37669.1"/>
    <property type="molecule type" value="Genomic_DNA"/>
</dbReference>
<evidence type="ECO:0000256" key="6">
    <source>
        <dbReference type="SAM" id="Phobius"/>
    </source>
</evidence>
<feature type="transmembrane region" description="Helical" evidence="6">
    <location>
        <begin position="380"/>
        <end position="399"/>
    </location>
</feature>
<dbReference type="OrthoDB" id="9762833at2"/>
<feature type="transmembrane region" description="Helical" evidence="6">
    <location>
        <begin position="83"/>
        <end position="114"/>
    </location>
</feature>
<keyword evidence="5 6" id="KW-0472">Membrane</keyword>
<evidence type="ECO:0000256" key="2">
    <source>
        <dbReference type="ARBA" id="ARBA00022448"/>
    </source>
</evidence>
<evidence type="ECO:0000256" key="3">
    <source>
        <dbReference type="ARBA" id="ARBA00022692"/>
    </source>
</evidence>
<dbReference type="AlphaFoldDB" id="A0A316KY55"/>
<keyword evidence="4 6" id="KW-1133">Transmembrane helix</keyword>